<keyword evidence="5" id="KW-0496">Mitochondrion</keyword>
<dbReference type="CDD" id="cd06848">
    <property type="entry name" value="GCS_H"/>
    <property type="match status" value="1"/>
</dbReference>
<dbReference type="InterPro" id="IPR011053">
    <property type="entry name" value="Single_hybrid_motif"/>
</dbReference>
<dbReference type="Pfam" id="PF01597">
    <property type="entry name" value="GCV_H"/>
    <property type="match status" value="1"/>
</dbReference>
<dbReference type="AlphaFoldDB" id="C1E2M0"/>
<evidence type="ECO:0000256" key="5">
    <source>
        <dbReference type="RuleBase" id="RU364055"/>
    </source>
</evidence>
<dbReference type="GO" id="GO:0019464">
    <property type="term" value="P:glycine decarboxylation via glycine cleavage system"/>
    <property type="evidence" value="ECO:0007669"/>
    <property type="project" value="UniProtKB-UniRule"/>
</dbReference>
<dbReference type="NCBIfam" id="TIGR00527">
    <property type="entry name" value="gcvH"/>
    <property type="match status" value="1"/>
</dbReference>
<dbReference type="GO" id="GO:0009249">
    <property type="term" value="P:protein lipoylation"/>
    <property type="evidence" value="ECO:0007669"/>
    <property type="project" value="TreeGrafter"/>
</dbReference>
<evidence type="ECO:0000256" key="3">
    <source>
        <dbReference type="ARBA" id="ARBA00022946"/>
    </source>
</evidence>
<comment type="cofactor">
    <cofactor evidence="5">
        <name>(R)-lipoate</name>
        <dbReference type="ChEBI" id="CHEBI:83088"/>
    </cofactor>
    <text evidence="5">Binds 1 lipoyl cofactor covalently.</text>
</comment>
<keyword evidence="3 5" id="KW-0809">Transit peptide</keyword>
<dbReference type="EMBL" id="CP001324">
    <property type="protein sequence ID" value="ACO61937.1"/>
    <property type="molecule type" value="Genomic_DNA"/>
</dbReference>
<feature type="modified residue" description="N6-lipoyllysine" evidence="4">
    <location>
        <position position="94"/>
    </location>
</feature>
<dbReference type="GO" id="GO:0005739">
    <property type="term" value="C:mitochondrion"/>
    <property type="evidence" value="ECO:0007669"/>
    <property type="project" value="UniProtKB-SubCell"/>
</dbReference>
<dbReference type="Gene3D" id="2.40.50.100">
    <property type="match status" value="1"/>
</dbReference>
<evidence type="ECO:0000313" key="8">
    <source>
        <dbReference type="Proteomes" id="UP000002009"/>
    </source>
</evidence>
<dbReference type="PANTHER" id="PTHR11715:SF3">
    <property type="entry name" value="GLYCINE CLEAVAGE SYSTEM H PROTEIN-RELATED"/>
    <property type="match status" value="1"/>
</dbReference>
<dbReference type="InterPro" id="IPR017453">
    <property type="entry name" value="GCV_H_sub"/>
</dbReference>
<dbReference type="STRING" id="296587.C1E2M0"/>
<comment type="function">
    <text evidence="5">The H protein shuttles the methylamine group of glycine from the P protein to the T protein.</text>
</comment>
<dbReference type="GO" id="GO:0005960">
    <property type="term" value="C:glycine cleavage complex"/>
    <property type="evidence" value="ECO:0007669"/>
    <property type="project" value="UniProtKB-UniRule"/>
</dbReference>
<gene>
    <name evidence="7" type="primary">GCSH</name>
    <name evidence="7" type="ORF">MICPUN_104779</name>
</gene>
<dbReference type="InParanoid" id="C1E2M0"/>
<evidence type="ECO:0000313" key="7">
    <source>
        <dbReference type="EMBL" id="ACO61937.1"/>
    </source>
</evidence>
<proteinExistence type="inferred from homology"/>
<dbReference type="OrthoDB" id="10264154at2759"/>
<dbReference type="PANTHER" id="PTHR11715">
    <property type="entry name" value="GLYCINE CLEAVAGE SYSTEM H PROTEIN"/>
    <property type="match status" value="1"/>
</dbReference>
<dbReference type="SUPFAM" id="SSF51230">
    <property type="entry name" value="Single hybrid motif"/>
    <property type="match status" value="1"/>
</dbReference>
<dbReference type="OMA" id="HEWVEMV"/>
<organism evidence="7 8">
    <name type="scientific">Micromonas commoda (strain RCC299 / NOUM17 / CCMP2709)</name>
    <name type="common">Picoplanktonic green alga</name>
    <dbReference type="NCBI Taxonomy" id="296587"/>
    <lineage>
        <taxon>Eukaryota</taxon>
        <taxon>Viridiplantae</taxon>
        <taxon>Chlorophyta</taxon>
        <taxon>Mamiellophyceae</taxon>
        <taxon>Mamiellales</taxon>
        <taxon>Mamiellaceae</taxon>
        <taxon>Micromonas</taxon>
    </lineage>
</organism>
<keyword evidence="8" id="KW-1185">Reference proteome</keyword>
<protein>
    <recommendedName>
        <fullName evidence="5">Glycine cleavage system H protein</fullName>
    </recommendedName>
</protein>
<dbReference type="NCBIfam" id="NF002270">
    <property type="entry name" value="PRK01202.1"/>
    <property type="match status" value="1"/>
</dbReference>
<dbReference type="HAMAP" id="MF_00272">
    <property type="entry name" value="GcvH"/>
    <property type="match status" value="1"/>
</dbReference>
<accession>C1E2M0</accession>
<evidence type="ECO:0000256" key="4">
    <source>
        <dbReference type="PIRSR" id="PIRSR617453-50"/>
    </source>
</evidence>
<dbReference type="InterPro" id="IPR033753">
    <property type="entry name" value="GCV_H/Fam206"/>
</dbReference>
<dbReference type="GeneID" id="8242300"/>
<comment type="subunit">
    <text evidence="5">The glycine cleavage system is composed of four proteins: P, T, L and H.</text>
</comment>
<comment type="subcellular location">
    <subcellularLocation>
        <location evidence="5">Mitochondrion</location>
    </subcellularLocation>
</comment>
<dbReference type="KEGG" id="mis:MICPUN_104779"/>
<feature type="domain" description="Lipoyl-binding" evidence="6">
    <location>
        <begin position="53"/>
        <end position="135"/>
    </location>
</feature>
<evidence type="ECO:0000256" key="1">
    <source>
        <dbReference type="ARBA" id="ARBA00009249"/>
    </source>
</evidence>
<name>C1E2M0_MICCC</name>
<dbReference type="RefSeq" id="XP_002500679.1">
    <property type="nucleotide sequence ID" value="XM_002500633.1"/>
</dbReference>
<dbReference type="Proteomes" id="UP000002009">
    <property type="component" value="Chromosome 3"/>
</dbReference>
<dbReference type="InterPro" id="IPR003016">
    <property type="entry name" value="2-oxoA_DH_lipoyl-BS"/>
</dbReference>
<comment type="similarity">
    <text evidence="1 5">Belongs to the GcvH family.</text>
</comment>
<reference evidence="7 8" key="1">
    <citation type="journal article" date="2009" name="Science">
        <title>Green evolution and dynamic adaptations revealed by genomes of the marine picoeukaryotes Micromonas.</title>
        <authorList>
            <person name="Worden A.Z."/>
            <person name="Lee J.H."/>
            <person name="Mock T."/>
            <person name="Rouze P."/>
            <person name="Simmons M.P."/>
            <person name="Aerts A.L."/>
            <person name="Allen A.E."/>
            <person name="Cuvelier M.L."/>
            <person name="Derelle E."/>
            <person name="Everett M.V."/>
            <person name="Foulon E."/>
            <person name="Grimwood J."/>
            <person name="Gundlach H."/>
            <person name="Henrissat B."/>
            <person name="Napoli C."/>
            <person name="McDonald S.M."/>
            <person name="Parker M.S."/>
            <person name="Rombauts S."/>
            <person name="Salamov A."/>
            <person name="Von Dassow P."/>
            <person name="Badger J.H."/>
            <person name="Coutinho P.M."/>
            <person name="Demir E."/>
            <person name="Dubchak I."/>
            <person name="Gentemann C."/>
            <person name="Eikrem W."/>
            <person name="Gready J.E."/>
            <person name="John U."/>
            <person name="Lanier W."/>
            <person name="Lindquist E.A."/>
            <person name="Lucas S."/>
            <person name="Mayer K.F."/>
            <person name="Moreau H."/>
            <person name="Not F."/>
            <person name="Otillar R."/>
            <person name="Panaud O."/>
            <person name="Pangilinan J."/>
            <person name="Paulsen I."/>
            <person name="Piegu B."/>
            <person name="Poliakov A."/>
            <person name="Robbens S."/>
            <person name="Schmutz J."/>
            <person name="Toulza E."/>
            <person name="Wyss T."/>
            <person name="Zelensky A."/>
            <person name="Zhou K."/>
            <person name="Armbrust E.V."/>
            <person name="Bhattacharya D."/>
            <person name="Goodenough U.W."/>
            <person name="Van de Peer Y."/>
            <person name="Grigoriev I.V."/>
        </authorList>
    </citation>
    <scope>NUCLEOTIDE SEQUENCE [LARGE SCALE GENOMIC DNA]</scope>
    <source>
        <strain evidence="8">RCC299 / NOUM17</strain>
    </source>
</reference>
<evidence type="ECO:0000256" key="2">
    <source>
        <dbReference type="ARBA" id="ARBA00022823"/>
    </source>
</evidence>
<evidence type="ECO:0000259" key="6">
    <source>
        <dbReference type="PROSITE" id="PS50968"/>
    </source>
</evidence>
<sequence>MALRQFARQSARSLGLRSDVSLAPALATRGMSTVIEGLKYMASHEWAKVDGDTVTVGITDHAQAELGDVVYVELPEVGSQVSAKSTFGVVESVKAASDVYSPISGEVVAVNEDLADSPGKVNEGAYTDGWMMKVKMTDPKELDALMDAKAYEASCDH</sequence>
<dbReference type="InterPro" id="IPR002930">
    <property type="entry name" value="GCV_H"/>
</dbReference>
<keyword evidence="2 4" id="KW-0450">Lipoyl</keyword>
<dbReference type="PROSITE" id="PS50968">
    <property type="entry name" value="BIOTINYL_LIPOYL"/>
    <property type="match status" value="1"/>
</dbReference>
<dbReference type="InterPro" id="IPR000089">
    <property type="entry name" value="Biotin_lipoyl"/>
</dbReference>
<dbReference type="FunCoup" id="C1E2M0">
    <property type="interactions" value="1476"/>
</dbReference>
<dbReference type="PROSITE" id="PS00189">
    <property type="entry name" value="LIPOYL"/>
    <property type="match status" value="1"/>
</dbReference>
<dbReference type="eggNOG" id="KOG3373">
    <property type="taxonomic scope" value="Eukaryota"/>
</dbReference>